<evidence type="ECO:0000313" key="3">
    <source>
        <dbReference type="EMBL" id="MES1923621.1"/>
    </source>
</evidence>
<comment type="caution">
    <text evidence="3">The sequence shown here is derived from an EMBL/GenBank/DDBJ whole genome shotgun (WGS) entry which is preliminary data.</text>
</comment>
<dbReference type="SMART" id="SM00360">
    <property type="entry name" value="RRM"/>
    <property type="match status" value="1"/>
</dbReference>
<accession>A0ABV2AWB2</accession>
<dbReference type="SUPFAM" id="SSF54928">
    <property type="entry name" value="RNA-binding domain, RBD"/>
    <property type="match status" value="1"/>
</dbReference>
<dbReference type="InterPro" id="IPR006509">
    <property type="entry name" value="RBM39_SF"/>
</dbReference>
<keyword evidence="1" id="KW-0694">RNA-binding</keyword>
<keyword evidence="4" id="KW-1185">Reference proteome</keyword>
<proteinExistence type="predicted"/>
<protein>
    <submittedName>
        <fullName evidence="3">RNA-binding protein 39</fullName>
    </submittedName>
</protein>
<dbReference type="InterPro" id="IPR035979">
    <property type="entry name" value="RBD_domain_sf"/>
</dbReference>
<organism evidence="3 4">
    <name type="scientific">Bonamia ostreae</name>
    <dbReference type="NCBI Taxonomy" id="126728"/>
    <lineage>
        <taxon>Eukaryota</taxon>
        <taxon>Sar</taxon>
        <taxon>Rhizaria</taxon>
        <taxon>Endomyxa</taxon>
        <taxon>Ascetosporea</taxon>
        <taxon>Haplosporida</taxon>
        <taxon>Bonamia</taxon>
    </lineage>
</organism>
<dbReference type="InterPro" id="IPR012677">
    <property type="entry name" value="Nucleotide-bd_a/b_plait_sf"/>
</dbReference>
<feature type="non-terminal residue" evidence="3">
    <location>
        <position position="141"/>
    </location>
</feature>
<dbReference type="Pfam" id="PF00076">
    <property type="entry name" value="RRM_1"/>
    <property type="match status" value="1"/>
</dbReference>
<dbReference type="InterPro" id="IPR000504">
    <property type="entry name" value="RRM_dom"/>
</dbReference>
<sequence length="141" mass="15764">MKIENLVKKIENKKLKKGRKRDFIDRDECTIFSCHIHPAVDDKDIFEFFSQCGPVRDILLMRDNKSGTSKGYGYIEFHDKESVVNALTTNGQYLGGSPIMVSVSNAEKNRAAASSRATNNIDGPFRLYVSNIDASISADDL</sequence>
<dbReference type="EMBL" id="JBDODL010007248">
    <property type="protein sequence ID" value="MES1923621.1"/>
    <property type="molecule type" value="Genomic_DNA"/>
</dbReference>
<feature type="domain" description="RRM" evidence="2">
    <location>
        <begin position="29"/>
        <end position="106"/>
    </location>
</feature>
<dbReference type="PANTHER" id="PTHR48036">
    <property type="entry name" value="SPLICING FACTOR (PAD-1), PUTATIVE (AFU_ORTHOLOGUE AFUA_1G15810)-RELATED"/>
    <property type="match status" value="1"/>
</dbReference>
<evidence type="ECO:0000259" key="2">
    <source>
        <dbReference type="PROSITE" id="PS50102"/>
    </source>
</evidence>
<name>A0ABV2AWB2_9EUKA</name>
<evidence type="ECO:0000256" key="1">
    <source>
        <dbReference type="PROSITE-ProRule" id="PRU00176"/>
    </source>
</evidence>
<dbReference type="PROSITE" id="PS50102">
    <property type="entry name" value="RRM"/>
    <property type="match status" value="1"/>
</dbReference>
<evidence type="ECO:0000313" key="4">
    <source>
        <dbReference type="Proteomes" id="UP001439008"/>
    </source>
</evidence>
<reference evidence="3 4" key="1">
    <citation type="journal article" date="2024" name="BMC Biol.">
        <title>Comparative genomics of Ascetosporea gives new insight into the evolutionary basis for animal parasitism in Rhizaria.</title>
        <authorList>
            <person name="Hiltunen Thoren M."/>
            <person name="Onut-Brannstrom I."/>
            <person name="Alfjorden A."/>
            <person name="Peckova H."/>
            <person name="Swords F."/>
            <person name="Hooper C."/>
            <person name="Holzer A.S."/>
            <person name="Bass D."/>
            <person name="Burki F."/>
        </authorList>
    </citation>
    <scope>NUCLEOTIDE SEQUENCE [LARGE SCALE GENOMIC DNA]</scope>
    <source>
        <strain evidence="3">20-A016</strain>
    </source>
</reference>
<dbReference type="Proteomes" id="UP001439008">
    <property type="component" value="Unassembled WGS sequence"/>
</dbReference>
<gene>
    <name evidence="3" type="primary">RBM39</name>
    <name evidence="3" type="ORF">MHBO_005228</name>
</gene>
<dbReference type="Gene3D" id="3.30.70.330">
    <property type="match status" value="1"/>
</dbReference>